<dbReference type="OrthoDB" id="9204584at2"/>
<evidence type="ECO:0000313" key="5">
    <source>
        <dbReference type="EMBL" id="VXD24621.1"/>
    </source>
</evidence>
<accession>A0A7Z9C3G6</accession>
<dbReference type="Proteomes" id="UP000182190">
    <property type="component" value="Unassembled WGS sequence"/>
</dbReference>
<dbReference type="PANTHER" id="PTHR44943">
    <property type="entry name" value="CELLULOSE SYNTHASE OPERON PROTEIN C"/>
    <property type="match status" value="1"/>
</dbReference>
<dbReference type="AlphaFoldDB" id="A0A7Z9C3G6"/>
<evidence type="ECO:0008006" key="7">
    <source>
        <dbReference type="Google" id="ProtNLM"/>
    </source>
</evidence>
<proteinExistence type="predicted"/>
<dbReference type="SUPFAM" id="SSF48452">
    <property type="entry name" value="TPR-like"/>
    <property type="match status" value="1"/>
</dbReference>
<keyword evidence="2 3" id="KW-0802">TPR repeat</keyword>
<dbReference type="Pfam" id="PF13181">
    <property type="entry name" value="TPR_8"/>
    <property type="match status" value="1"/>
</dbReference>
<dbReference type="RefSeq" id="WP_083622055.1">
    <property type="nucleotide sequence ID" value="NZ_LR735018.1"/>
</dbReference>
<dbReference type="EMBL" id="CZCS02000229">
    <property type="protein sequence ID" value="VXD24621.1"/>
    <property type="molecule type" value="Genomic_DNA"/>
</dbReference>
<organism evidence="5 6">
    <name type="scientific">Planktothrix paucivesiculata PCC 9631</name>
    <dbReference type="NCBI Taxonomy" id="671071"/>
    <lineage>
        <taxon>Bacteria</taxon>
        <taxon>Bacillati</taxon>
        <taxon>Cyanobacteriota</taxon>
        <taxon>Cyanophyceae</taxon>
        <taxon>Oscillatoriophycideae</taxon>
        <taxon>Oscillatoriales</taxon>
        <taxon>Microcoleaceae</taxon>
        <taxon>Planktothrix</taxon>
    </lineage>
</organism>
<name>A0A7Z9C3G6_9CYAN</name>
<dbReference type="Gene3D" id="1.25.40.10">
    <property type="entry name" value="Tetratricopeptide repeat domain"/>
    <property type="match status" value="1"/>
</dbReference>
<reference evidence="5" key="1">
    <citation type="submission" date="2019-10" db="EMBL/GenBank/DDBJ databases">
        <authorList>
            <consortium name="Genoscope - CEA"/>
            <person name="William W."/>
        </authorList>
    </citation>
    <scope>NUCLEOTIDE SEQUENCE [LARGE SCALE GENOMIC DNA]</scope>
    <source>
        <strain evidence="5">BBR_PRJEB10994</strain>
    </source>
</reference>
<comment type="caution">
    <text evidence="5">The sequence shown here is derived from an EMBL/GenBank/DDBJ whole genome shotgun (WGS) entry which is preliminary data.</text>
</comment>
<evidence type="ECO:0000256" key="4">
    <source>
        <dbReference type="SAM" id="Coils"/>
    </source>
</evidence>
<dbReference type="SMART" id="SM00028">
    <property type="entry name" value="TPR"/>
    <property type="match status" value="3"/>
</dbReference>
<keyword evidence="4" id="KW-0175">Coiled coil</keyword>
<evidence type="ECO:0000256" key="3">
    <source>
        <dbReference type="PROSITE-ProRule" id="PRU00339"/>
    </source>
</evidence>
<feature type="coiled-coil region" evidence="4">
    <location>
        <begin position="125"/>
        <end position="166"/>
    </location>
</feature>
<sequence>MNFLTKVNLNKNIEGSEQFCRFEFDPVPEVIEKHLKLSGWVIGIESPVVGIEVVQDSQLVGEAPLNINRSLVDQTHKTVTGEQKCGFSIDLALENISIESGQILIKAVFEDFKRIPLADLSLSKAEESNQDLAEVQAELHNTREELERLQSQFDEVLAELEQTHWQLHQIQTKQSDSDVIVESDKQVIEVNPEDVQSYYRFLEIQPENTDIWLQLANILVEQNRLEDAIAAYRRLVELSPCAEYYQQLGQQLEKMSWWDEAISYYRRVLEINPNHYDTYYHLRESLIQLGNINEATSISHQLGLILAKKGRINEAVDCFQEVPQSQPSPEKTYDKIWKGLNHLTPFDEKFFNYPTNIDPNSVYNHFSQTSQFNIISLATLGDTEKLNLKKEGLSLANIELIRQDKIVLEELYINSFQTEEQKRLTEKVSRNLDPNLLEWKQGMNLQSSIVETGYVYCICPFSGKILRSNQSFVVEFVWTFYRFIGTEVFYLLIGDWFGSRCCLYFPNRELIVQLYSYPHLDGFGSRVNLLKTHLVSCWQKVKSYLAIDQKEVIALQGSKNLGHYIMNDLGGLHHFSENGLLEKVHRFIVAPYEFFDICHLFPTIDPDKIIRIDDYWEIFKYILDHNYFAVRLIDFFVTQSLADIIYKASLAKSSVNCLQNLQEAKQHLPLILITIRSKRAWLSQVAGIANIITKLSSDYPNLAVVFDGWCRIGRGEDSEAESIIESEISMMQQIQNLIPPNIKTYSVIGSSTYETVVWSQAIDLYITPLATSLTFVVWIGHKMGVTYGNKEFYNEDVKVTYSSKTAEQAIAPVFVPREYITDGVDPNPFTRSYELDWIGIYNEVIKLLKDLNPQR</sequence>
<feature type="repeat" description="TPR" evidence="3">
    <location>
        <begin position="242"/>
        <end position="275"/>
    </location>
</feature>
<evidence type="ECO:0000256" key="2">
    <source>
        <dbReference type="ARBA" id="ARBA00022803"/>
    </source>
</evidence>
<gene>
    <name evidence="5" type="ORF">PL9631_850046</name>
</gene>
<dbReference type="PROSITE" id="PS50293">
    <property type="entry name" value="TPR_REGION"/>
    <property type="match status" value="1"/>
</dbReference>
<keyword evidence="6" id="KW-1185">Reference proteome</keyword>
<dbReference type="PANTHER" id="PTHR44943:SF8">
    <property type="entry name" value="TPR REPEAT-CONTAINING PROTEIN MJ0263"/>
    <property type="match status" value="1"/>
</dbReference>
<dbReference type="PROSITE" id="PS50005">
    <property type="entry name" value="TPR"/>
    <property type="match status" value="2"/>
</dbReference>
<keyword evidence="1" id="KW-0677">Repeat</keyword>
<dbReference type="InterPro" id="IPR019734">
    <property type="entry name" value="TPR_rpt"/>
</dbReference>
<dbReference type="InterPro" id="IPR051685">
    <property type="entry name" value="Ycf3/AcsC/BcsC/TPR_MFPF"/>
</dbReference>
<dbReference type="InterPro" id="IPR011990">
    <property type="entry name" value="TPR-like_helical_dom_sf"/>
</dbReference>
<dbReference type="Pfam" id="PF14559">
    <property type="entry name" value="TPR_19"/>
    <property type="match status" value="1"/>
</dbReference>
<evidence type="ECO:0000256" key="1">
    <source>
        <dbReference type="ARBA" id="ARBA00022737"/>
    </source>
</evidence>
<feature type="repeat" description="TPR" evidence="3">
    <location>
        <begin position="296"/>
        <end position="329"/>
    </location>
</feature>
<protein>
    <recommendedName>
        <fullName evidence="7">Tetratricopeptide repeat protein</fullName>
    </recommendedName>
</protein>
<evidence type="ECO:0000313" key="6">
    <source>
        <dbReference type="Proteomes" id="UP000182190"/>
    </source>
</evidence>